<dbReference type="SUPFAM" id="SSF53850">
    <property type="entry name" value="Periplasmic binding protein-like II"/>
    <property type="match status" value="1"/>
</dbReference>
<dbReference type="AlphaFoldDB" id="H5T8R4"/>
<name>H5T8R4_9ALTE</name>
<keyword evidence="3" id="KW-1185">Reference proteome</keyword>
<reference evidence="2 3" key="2">
    <citation type="journal article" date="2017" name="Antonie Van Leeuwenhoek">
        <title>Rhizobium rhizosphaerae sp. nov., a novel species isolated from rice rhizosphere.</title>
        <authorList>
            <person name="Zhao J.J."/>
            <person name="Zhang J."/>
            <person name="Zhang R.J."/>
            <person name="Zhang C.W."/>
            <person name="Yin H.Q."/>
            <person name="Zhang X.X."/>
        </authorList>
    </citation>
    <scope>NUCLEOTIDE SEQUENCE [LARGE SCALE GENOMIC DNA]</scope>
    <source>
        <strain evidence="2 3">ACAM 611</strain>
    </source>
</reference>
<comment type="caution">
    <text evidence="2">The sequence shown here is derived from an EMBL/GenBank/DDBJ whole genome shotgun (WGS) entry which is preliminary data.</text>
</comment>
<feature type="signal peptide" evidence="1">
    <location>
        <begin position="1"/>
        <end position="30"/>
    </location>
</feature>
<evidence type="ECO:0000313" key="2">
    <source>
        <dbReference type="EMBL" id="GAB54691.1"/>
    </source>
</evidence>
<dbReference type="eggNOG" id="COG0834">
    <property type="taxonomic scope" value="Bacteria"/>
</dbReference>
<protein>
    <recommendedName>
        <fullName evidence="4">Solute-binding protein family 3/N-terminal domain-containing protein</fullName>
    </recommendedName>
</protein>
<organism evidence="2 3">
    <name type="scientific">Glaciecola punicea ACAM 611</name>
    <dbReference type="NCBI Taxonomy" id="1121923"/>
    <lineage>
        <taxon>Bacteria</taxon>
        <taxon>Pseudomonadati</taxon>
        <taxon>Pseudomonadota</taxon>
        <taxon>Gammaproteobacteria</taxon>
        <taxon>Alteromonadales</taxon>
        <taxon>Alteromonadaceae</taxon>
        <taxon>Glaciecola</taxon>
    </lineage>
</organism>
<dbReference type="RefSeq" id="WP_006003143.1">
    <property type="nucleotide sequence ID" value="NZ_BAET01000007.1"/>
</dbReference>
<sequence length="293" mass="33958">MCKICKGFTRVAAILSVLCYIGISFQAASAVWNITYPQSEVESDIRDIYSLALLELALQKTGVRYELTQSLQPMKQPRALKRLEENLDINLIWSMTDTVREQQLRPIRIPITRGLIGWRVFLSHQNSPFLEAPINDITDLLEFSPVQGISWPDTKILQANGFNVITARDYIESTQFINTQQADFFPRSVIEVMQELDNQYSVNMQRRKDLVFYYPSALYFFTNKQNITLSRLIETGLNRAIEDGSFEKLFNEHFGETLEILDIKNALNFRLANPLLPPLTPIDEARYWYYPNQ</sequence>
<dbReference type="Proteomes" id="UP000053586">
    <property type="component" value="Unassembled WGS sequence"/>
</dbReference>
<dbReference type="EMBL" id="BAET01000007">
    <property type="protein sequence ID" value="GAB54691.1"/>
    <property type="molecule type" value="Genomic_DNA"/>
</dbReference>
<feature type="chain" id="PRO_5003598906" description="Solute-binding protein family 3/N-terminal domain-containing protein" evidence="1">
    <location>
        <begin position="31"/>
        <end position="293"/>
    </location>
</feature>
<proteinExistence type="predicted"/>
<gene>
    <name evidence="2" type="ORF">GPUN_0547</name>
</gene>
<evidence type="ECO:0000256" key="1">
    <source>
        <dbReference type="SAM" id="SignalP"/>
    </source>
</evidence>
<evidence type="ECO:0000313" key="3">
    <source>
        <dbReference type="Proteomes" id="UP000053586"/>
    </source>
</evidence>
<keyword evidence="1" id="KW-0732">Signal</keyword>
<evidence type="ECO:0008006" key="4">
    <source>
        <dbReference type="Google" id="ProtNLM"/>
    </source>
</evidence>
<reference evidence="2 3" key="1">
    <citation type="journal article" date="2012" name="J. Bacteriol.">
        <title>Genome sequence of proteorhodopsin-containing sea ice bacterium Glaciecola punicea ACAM 611T.</title>
        <authorList>
            <person name="Qin Q.-L."/>
            <person name="Xie B.-B."/>
            <person name="Shu Y.-L."/>
            <person name="Rong J.-C."/>
            <person name="Zhao D.-L."/>
            <person name="Zhang X.-Y."/>
            <person name="Chen X.-L."/>
            <person name="Zhou B.-C."/>
            <person name="Zhanga Y.-Z."/>
        </authorList>
    </citation>
    <scope>NUCLEOTIDE SEQUENCE [LARGE SCALE GENOMIC DNA]</scope>
    <source>
        <strain evidence="2 3">ACAM 611</strain>
    </source>
</reference>
<accession>H5T8R4</accession>
<dbReference type="STRING" id="56804.BAE46_07740"/>